<evidence type="ECO:0000256" key="8">
    <source>
        <dbReference type="PIRSR" id="PIRSR001480-2"/>
    </source>
</evidence>
<dbReference type="PANTHER" id="PTHR10309:SF0">
    <property type="entry name" value="MANNOSE-6-PHOSPHATE ISOMERASE"/>
    <property type="match status" value="1"/>
</dbReference>
<evidence type="ECO:0000256" key="6">
    <source>
        <dbReference type="ARBA" id="ARBA00023235"/>
    </source>
</evidence>
<gene>
    <name evidence="10" type="primary">manA</name>
    <name evidence="10" type="ORF">JD292_05965</name>
</gene>
<dbReference type="NCBIfam" id="TIGR00218">
    <property type="entry name" value="manA"/>
    <property type="match status" value="1"/>
</dbReference>
<dbReference type="InterPro" id="IPR011051">
    <property type="entry name" value="RmlC_Cupin_sf"/>
</dbReference>
<dbReference type="PRINTS" id="PR00714">
    <property type="entry name" value="MAN6PISMRASE"/>
</dbReference>
<dbReference type="GO" id="GO:0004476">
    <property type="term" value="F:mannose-6-phosphate isomerase activity"/>
    <property type="evidence" value="ECO:0007669"/>
    <property type="project" value="UniProtKB-EC"/>
</dbReference>
<evidence type="ECO:0000313" key="10">
    <source>
        <dbReference type="EMBL" id="MBK0421615.1"/>
    </source>
</evidence>
<dbReference type="EMBL" id="JAEHOI010000005">
    <property type="protein sequence ID" value="MBK0421615.1"/>
    <property type="molecule type" value="Genomic_DNA"/>
</dbReference>
<dbReference type="Gene3D" id="1.10.441.10">
    <property type="entry name" value="Phosphomannose Isomerase, domain 2"/>
    <property type="match status" value="1"/>
</dbReference>
<evidence type="ECO:0000256" key="1">
    <source>
        <dbReference type="ARBA" id="ARBA00000757"/>
    </source>
</evidence>
<dbReference type="Pfam" id="PF20511">
    <property type="entry name" value="PMI_typeI_cat"/>
    <property type="match status" value="1"/>
</dbReference>
<dbReference type="PIRSF" id="PIRSF001480">
    <property type="entry name" value="Mannose-6-phosphate_isomerase"/>
    <property type="match status" value="1"/>
</dbReference>
<dbReference type="AlphaFoldDB" id="A0A934QD45"/>
<comment type="catalytic activity">
    <reaction evidence="1">
        <text>D-mannose 6-phosphate = D-fructose 6-phosphate</text>
        <dbReference type="Rhea" id="RHEA:12356"/>
        <dbReference type="ChEBI" id="CHEBI:58735"/>
        <dbReference type="ChEBI" id="CHEBI:61527"/>
        <dbReference type="EC" id="5.3.1.8"/>
    </reaction>
</comment>
<accession>A0A934QD45</accession>
<organism evidence="10 11">
    <name type="scientific">Leucobacter edaphi</name>
    <dbReference type="NCBI Taxonomy" id="2796472"/>
    <lineage>
        <taxon>Bacteria</taxon>
        <taxon>Bacillati</taxon>
        <taxon>Actinomycetota</taxon>
        <taxon>Actinomycetes</taxon>
        <taxon>Micrococcales</taxon>
        <taxon>Microbacteriaceae</taxon>
        <taxon>Leucobacter</taxon>
    </lineage>
</organism>
<dbReference type="InterPro" id="IPR001250">
    <property type="entry name" value="Man6P_Isoase-1"/>
</dbReference>
<dbReference type="SUPFAM" id="SSF51182">
    <property type="entry name" value="RmlC-like cupins"/>
    <property type="match status" value="1"/>
</dbReference>
<comment type="caution">
    <text evidence="10">The sequence shown here is derived from an EMBL/GenBank/DDBJ whole genome shotgun (WGS) entry which is preliminary data.</text>
</comment>
<keyword evidence="5 8" id="KW-0862">Zinc</keyword>
<evidence type="ECO:0000256" key="4">
    <source>
        <dbReference type="ARBA" id="ARBA00022723"/>
    </source>
</evidence>
<keyword evidence="6 10" id="KW-0413">Isomerase</keyword>
<dbReference type="InterPro" id="IPR046457">
    <property type="entry name" value="PMI_typeI_cat"/>
</dbReference>
<protein>
    <recommendedName>
        <fullName evidence="3">mannose-6-phosphate isomerase</fullName>
        <ecNumber evidence="3">5.3.1.8</ecNumber>
    </recommendedName>
</protein>
<dbReference type="InterPro" id="IPR014710">
    <property type="entry name" value="RmlC-like_jellyroll"/>
</dbReference>
<reference evidence="10" key="1">
    <citation type="submission" date="2020-12" db="EMBL/GenBank/DDBJ databases">
        <title>Leucobacter sp. CAS2, isolated from Chromium sludge.</title>
        <authorList>
            <person name="Xu Z."/>
        </authorList>
    </citation>
    <scope>NUCLEOTIDE SEQUENCE</scope>
    <source>
        <strain evidence="10">CSA2</strain>
    </source>
</reference>
<name>A0A934QD45_9MICO</name>
<comment type="similarity">
    <text evidence="2">Belongs to the mannose-6-phosphate isomerase type 1 family.</text>
</comment>
<evidence type="ECO:0000256" key="7">
    <source>
        <dbReference type="PIRSR" id="PIRSR001480-1"/>
    </source>
</evidence>
<proteinExistence type="inferred from homology"/>
<dbReference type="PANTHER" id="PTHR10309">
    <property type="entry name" value="MANNOSE-6-PHOSPHATE ISOMERASE"/>
    <property type="match status" value="1"/>
</dbReference>
<dbReference type="RefSeq" id="WP_200131825.1">
    <property type="nucleotide sequence ID" value="NZ_JAEHOI010000005.1"/>
</dbReference>
<comment type="cofactor">
    <cofactor evidence="8">
        <name>Zn(2+)</name>
        <dbReference type="ChEBI" id="CHEBI:29105"/>
    </cofactor>
    <text evidence="8">Binds 1 zinc ion per subunit.</text>
</comment>
<feature type="binding site" evidence="8">
    <location>
        <position position="129"/>
    </location>
    <ligand>
        <name>Zn(2+)</name>
        <dbReference type="ChEBI" id="CHEBI:29105"/>
    </ligand>
</feature>
<feature type="binding site" evidence="8">
    <location>
        <position position="277"/>
    </location>
    <ligand>
        <name>Zn(2+)</name>
        <dbReference type="ChEBI" id="CHEBI:29105"/>
    </ligand>
</feature>
<dbReference type="GO" id="GO:0008270">
    <property type="term" value="F:zinc ion binding"/>
    <property type="evidence" value="ECO:0007669"/>
    <property type="project" value="InterPro"/>
</dbReference>
<dbReference type="CDD" id="cd07011">
    <property type="entry name" value="cupin_PMI_type_I_N"/>
    <property type="match status" value="1"/>
</dbReference>
<feature type="binding site" evidence="8">
    <location>
        <position position="94"/>
    </location>
    <ligand>
        <name>Zn(2+)</name>
        <dbReference type="ChEBI" id="CHEBI:29105"/>
    </ligand>
</feature>
<feature type="domain" description="Phosphomannose isomerase type I catalytic" evidence="9">
    <location>
        <begin position="5"/>
        <end position="145"/>
    </location>
</feature>
<dbReference type="GO" id="GO:0005829">
    <property type="term" value="C:cytosol"/>
    <property type="evidence" value="ECO:0007669"/>
    <property type="project" value="TreeGrafter"/>
</dbReference>
<keyword evidence="11" id="KW-1185">Reference proteome</keyword>
<sequence length="430" mass="45830">MLIFIENTPRDYAWGSRDALPEMLGIEPTGEPQAELWLGAHPGSPAHVAKATSAPRTLIDLIESDPERWGVDGGQLPFLLKVLAIGAPLSLQVHPDRDQARAGYAAEDAAGIPLEDPSRNYGDENHKPELLVALGEVMALSGFRDVSDARRDLTRLAAAARAAGDEAGADAIEACGDRLAGGDPAERRLDFLRWAFGKDPIVPAALAAICRVIGDGDPERAAAIADGCDDWDADRARALGALVAAHPADPGLLVSLLLHVVRLAPGEAIYLRPRQLHAYLGGVAVEAMAASDNVLRAGLTRKHVDIDELCRVVEPTELAEPRLFPIVLAPGLVAWRPDVPDFQLMRARLLEPEQDEWRRIGPGDAAEEVVVPAHRPIVLVVVSGRVRIERPSAALAEVATARRGQSLYVSAGEPIVLTGHGDVFLATVGA</sequence>
<dbReference type="InterPro" id="IPR018050">
    <property type="entry name" value="Pmannose_isomerase-type1_CS"/>
</dbReference>
<dbReference type="Gene3D" id="2.60.120.10">
    <property type="entry name" value="Jelly Rolls"/>
    <property type="match status" value="2"/>
</dbReference>
<dbReference type="EC" id="5.3.1.8" evidence="3"/>
<dbReference type="GO" id="GO:0005975">
    <property type="term" value="P:carbohydrate metabolic process"/>
    <property type="evidence" value="ECO:0007669"/>
    <property type="project" value="InterPro"/>
</dbReference>
<keyword evidence="4 8" id="KW-0479">Metal-binding</keyword>
<evidence type="ECO:0000313" key="11">
    <source>
        <dbReference type="Proteomes" id="UP000618733"/>
    </source>
</evidence>
<evidence type="ECO:0000256" key="3">
    <source>
        <dbReference type="ARBA" id="ARBA00011956"/>
    </source>
</evidence>
<dbReference type="PROSITE" id="PS00965">
    <property type="entry name" value="PMI_I_1"/>
    <property type="match status" value="1"/>
</dbReference>
<feature type="binding site" evidence="8">
    <location>
        <position position="92"/>
    </location>
    <ligand>
        <name>Zn(2+)</name>
        <dbReference type="ChEBI" id="CHEBI:29105"/>
    </ligand>
</feature>
<evidence type="ECO:0000256" key="2">
    <source>
        <dbReference type="ARBA" id="ARBA00010772"/>
    </source>
</evidence>
<dbReference type="GO" id="GO:0009298">
    <property type="term" value="P:GDP-mannose biosynthetic process"/>
    <property type="evidence" value="ECO:0007669"/>
    <property type="project" value="InterPro"/>
</dbReference>
<feature type="active site" evidence="7">
    <location>
        <position position="296"/>
    </location>
</feature>
<dbReference type="Proteomes" id="UP000618733">
    <property type="component" value="Unassembled WGS sequence"/>
</dbReference>
<dbReference type="InterPro" id="IPR016305">
    <property type="entry name" value="Mannose-6-P_Isomerase"/>
</dbReference>
<evidence type="ECO:0000259" key="9">
    <source>
        <dbReference type="Pfam" id="PF20511"/>
    </source>
</evidence>
<evidence type="ECO:0000256" key="5">
    <source>
        <dbReference type="ARBA" id="ARBA00022833"/>
    </source>
</evidence>